<comment type="caution">
    <text evidence="1">The sequence shown here is derived from an EMBL/GenBank/DDBJ whole genome shotgun (WGS) entry which is preliminary data.</text>
</comment>
<name>D3BP02_HETP5</name>
<evidence type="ECO:0000313" key="2">
    <source>
        <dbReference type="Proteomes" id="UP000001396"/>
    </source>
</evidence>
<dbReference type="RefSeq" id="XP_020429142.1">
    <property type="nucleotide sequence ID" value="XM_020580555.1"/>
</dbReference>
<dbReference type="Proteomes" id="UP000001396">
    <property type="component" value="Unassembled WGS sequence"/>
</dbReference>
<dbReference type="AlphaFoldDB" id="D3BP02"/>
<sequence>MTSTDLEYVPVVLKFKSKHYPQVGVYIIGKADNLLTSVVRASNWQSNQRLFEKRGDFIIFSMTYAGIHLVTQGTSIYANDVLHP</sequence>
<dbReference type="InParanoid" id="D3BP02"/>
<accession>D3BP02</accession>
<protein>
    <submittedName>
        <fullName evidence="1">Uncharacterized protein</fullName>
    </submittedName>
</protein>
<evidence type="ECO:0000313" key="1">
    <source>
        <dbReference type="EMBL" id="EFA77012.1"/>
    </source>
</evidence>
<keyword evidence="2" id="KW-1185">Reference proteome</keyword>
<organism evidence="1 2">
    <name type="scientific">Heterostelium pallidum (strain ATCC 26659 / Pp 5 / PN500)</name>
    <name type="common">Cellular slime mold</name>
    <name type="synonym">Polysphondylium pallidum</name>
    <dbReference type="NCBI Taxonomy" id="670386"/>
    <lineage>
        <taxon>Eukaryota</taxon>
        <taxon>Amoebozoa</taxon>
        <taxon>Evosea</taxon>
        <taxon>Eumycetozoa</taxon>
        <taxon>Dictyostelia</taxon>
        <taxon>Acytosteliales</taxon>
        <taxon>Acytosteliaceae</taxon>
        <taxon>Heterostelium</taxon>
    </lineage>
</organism>
<dbReference type="GeneID" id="31365237"/>
<proteinExistence type="predicted"/>
<gene>
    <name evidence="1" type="ORF">PPL_09764</name>
</gene>
<reference evidence="1 2" key="1">
    <citation type="journal article" date="2011" name="Genome Res.">
        <title>Phylogeny-wide analysis of social amoeba genomes highlights ancient origins for complex intercellular communication.</title>
        <authorList>
            <person name="Heidel A.J."/>
            <person name="Lawal H.M."/>
            <person name="Felder M."/>
            <person name="Schilde C."/>
            <person name="Helps N.R."/>
            <person name="Tunggal B."/>
            <person name="Rivero F."/>
            <person name="John U."/>
            <person name="Schleicher M."/>
            <person name="Eichinger L."/>
            <person name="Platzer M."/>
            <person name="Noegel A.A."/>
            <person name="Schaap P."/>
            <person name="Gloeckner G."/>
        </authorList>
    </citation>
    <scope>NUCLEOTIDE SEQUENCE [LARGE SCALE GENOMIC DNA]</scope>
    <source>
        <strain evidence="2">ATCC 26659 / Pp 5 / PN500</strain>
    </source>
</reference>
<dbReference type="EMBL" id="ADBJ01000044">
    <property type="protein sequence ID" value="EFA77012.1"/>
    <property type="molecule type" value="Genomic_DNA"/>
</dbReference>